<comment type="caution">
    <text evidence="1">The sequence shown here is derived from an EMBL/GenBank/DDBJ whole genome shotgun (WGS) entry which is preliminary data.</text>
</comment>
<accession>A0A9D3A090</accession>
<organism evidence="1 2">
    <name type="scientific">Slackia equolifaciens</name>
    <dbReference type="NCBI Taxonomy" id="498718"/>
    <lineage>
        <taxon>Bacteria</taxon>
        <taxon>Bacillati</taxon>
        <taxon>Actinomycetota</taxon>
        <taxon>Coriobacteriia</taxon>
        <taxon>Eggerthellales</taxon>
        <taxon>Eggerthellaceae</taxon>
        <taxon>Slackia</taxon>
    </lineage>
</organism>
<protein>
    <submittedName>
        <fullName evidence="1">Uncharacterized protein</fullName>
    </submittedName>
</protein>
<reference evidence="1" key="2">
    <citation type="submission" date="2021-09" db="EMBL/GenBank/DDBJ databases">
        <authorList>
            <person name="Gilroy R."/>
        </authorList>
    </citation>
    <scope>NUCLEOTIDE SEQUENCE</scope>
    <source>
        <strain evidence="1">ChiGjej6B6-11269</strain>
    </source>
</reference>
<dbReference type="Proteomes" id="UP000786989">
    <property type="component" value="Unassembled WGS sequence"/>
</dbReference>
<proteinExistence type="predicted"/>
<reference evidence="1" key="1">
    <citation type="journal article" date="2021" name="PeerJ">
        <title>Extensive microbial diversity within the chicken gut microbiome revealed by metagenomics and culture.</title>
        <authorList>
            <person name="Gilroy R."/>
            <person name="Ravi A."/>
            <person name="Getino M."/>
            <person name="Pursley I."/>
            <person name="Horton D.L."/>
            <person name="Alikhan N.F."/>
            <person name="Baker D."/>
            <person name="Gharbi K."/>
            <person name="Hall N."/>
            <person name="Watson M."/>
            <person name="Adriaenssens E.M."/>
            <person name="Foster-Nyarko E."/>
            <person name="Jarju S."/>
            <person name="Secka A."/>
            <person name="Antonio M."/>
            <person name="Oren A."/>
            <person name="Chaudhuri R.R."/>
            <person name="La Ragione R."/>
            <person name="Hildebrand F."/>
            <person name="Pallen M.J."/>
        </authorList>
    </citation>
    <scope>NUCLEOTIDE SEQUENCE</scope>
    <source>
        <strain evidence="1">ChiGjej6B6-11269</strain>
    </source>
</reference>
<dbReference type="EMBL" id="DYWI01000056">
    <property type="protein sequence ID" value="HJF65174.1"/>
    <property type="molecule type" value="Genomic_DNA"/>
</dbReference>
<evidence type="ECO:0000313" key="2">
    <source>
        <dbReference type="Proteomes" id="UP000786989"/>
    </source>
</evidence>
<evidence type="ECO:0000313" key="1">
    <source>
        <dbReference type="EMBL" id="HJF65174.1"/>
    </source>
</evidence>
<sequence length="122" mass="13646">RNEKIEHLVPGAKLRLESDWDSPYFSYAGIGIYDTSGRSLGNLGGYFNPTDEDRVAIACLLPHIKATAVDVSPLGSTLNFRRRIGQFRVHLEIEPIDIQAVLEEVHQLLCEDPSDRVRSSIV</sequence>
<feature type="non-terminal residue" evidence="1">
    <location>
        <position position="1"/>
    </location>
</feature>
<gene>
    <name evidence="1" type="ORF">K8U77_03535</name>
</gene>
<name>A0A9D3A090_9ACTN</name>
<dbReference type="AlphaFoldDB" id="A0A9D3A090"/>